<evidence type="ECO:0000259" key="2">
    <source>
        <dbReference type="Pfam" id="PF07593"/>
    </source>
</evidence>
<feature type="domain" description="Secretion system C-terminal sorting" evidence="3">
    <location>
        <begin position="584"/>
        <end position="652"/>
    </location>
</feature>
<dbReference type="NCBIfam" id="TIGR04183">
    <property type="entry name" value="Por_Secre_tail"/>
    <property type="match status" value="1"/>
</dbReference>
<proteinExistence type="predicted"/>
<accession>A3U4G2</accession>
<dbReference type="Pfam" id="PF07593">
    <property type="entry name" value="UnbV_ASPIC"/>
    <property type="match status" value="1"/>
</dbReference>
<dbReference type="PANTHER" id="PTHR16026:SF0">
    <property type="entry name" value="CARTILAGE ACIDIC PROTEIN 1"/>
    <property type="match status" value="1"/>
</dbReference>
<dbReference type="InterPro" id="IPR028994">
    <property type="entry name" value="Integrin_alpha_N"/>
</dbReference>
<organism evidence="4 5">
    <name type="scientific">Croceibacter atlanticus (strain ATCC BAA-628 / JCM 21780 / CIP 108009 / IAM 15332 / KCTC 12090 / HTCC2559)</name>
    <dbReference type="NCBI Taxonomy" id="216432"/>
    <lineage>
        <taxon>Bacteria</taxon>
        <taxon>Pseudomonadati</taxon>
        <taxon>Bacteroidota</taxon>
        <taxon>Flavobacteriia</taxon>
        <taxon>Flavobacteriales</taxon>
        <taxon>Flavobacteriaceae</taxon>
        <taxon>Croceibacter</taxon>
    </lineage>
</organism>
<dbReference type="Gene3D" id="2.130.10.130">
    <property type="entry name" value="Integrin alpha, N-terminal"/>
    <property type="match status" value="2"/>
</dbReference>
<dbReference type="HOGENOM" id="CLU_418402_0_0_10"/>
<dbReference type="InterPro" id="IPR011519">
    <property type="entry name" value="UnbV_ASPIC"/>
</dbReference>
<gene>
    <name evidence="4" type="ordered locus">CA2559_00200</name>
</gene>
<dbReference type="Pfam" id="PF18962">
    <property type="entry name" value="Por_Secre_tail"/>
    <property type="match status" value="1"/>
</dbReference>
<evidence type="ECO:0000259" key="3">
    <source>
        <dbReference type="Pfam" id="PF18962"/>
    </source>
</evidence>
<sequence length="655" mass="71080">MGFSQDDCASAIAITEGIYTVDAIDGTEVPSPICAANGGGATAGEWYTYTAQENLGLTITTDLSQNQNQDPQADTRFHVYTGTCGDLVCRSGDDDAGTGFLSIAQFNVEAGTTYYIAFDNKWNSSGFDFQIIEGAVIAEPETIITFTSTGSETDGTQRALVDMNGDYLDDIVSISTTNVNIRYQQTSGDFTTANIETTSAENSPSWSLSAGDIDGNGYNDLLYGGASGVTFMIANDTGTGFSQISGSEYVFSQRSNFVDINNDGHLDAFVCHDVEPNVYYINDGNGNLTFNQGGLGDTVNGGNYGSIWIDYDNDRDMDLFIAKCRGGNSGANINQLHENDGSGNFTEVSTAMNLADPVQTWSSAWGDFDNDGDMDAFIGASSFTNGGHKFMRNDESTFTDVITGTGLENFEDTDIEYVTHDFDNNGYLDIYSGSGNFFFNNGDMTFTQQIVNFGAGPIGDLNNDGFLDILSGNIYMNDGNDNNWLKITTEGVQSNWNGIGARIEIQSAMGSQMRDIRSGDGFRYMSSLNAHFGIGTDTEIESVTIYWPSGIVDTILNPTINETLFVQEGQTLSIKDNSALQLNLYPNPTHQYLYVEGLQNDTKNTSLQIVDVQGKQVNNVRLNSNRVDVSQLSNGIYFATITINNQSQTLKFVKD</sequence>
<dbReference type="eggNOG" id="COG3291">
    <property type="taxonomic scope" value="Bacteria"/>
</dbReference>
<dbReference type="AlphaFoldDB" id="A3U4G2"/>
<dbReference type="STRING" id="216432.CA2559_00200"/>
<protein>
    <recommendedName>
        <fullName evidence="6">RNA-binding protein</fullName>
    </recommendedName>
</protein>
<dbReference type="PANTHER" id="PTHR16026">
    <property type="entry name" value="CARTILAGE ACIDIC PROTEIN 1"/>
    <property type="match status" value="1"/>
</dbReference>
<evidence type="ECO:0008006" key="6">
    <source>
        <dbReference type="Google" id="ProtNLM"/>
    </source>
</evidence>
<dbReference type="InterPro" id="IPR027039">
    <property type="entry name" value="Crtac1"/>
</dbReference>
<dbReference type="InterPro" id="IPR026444">
    <property type="entry name" value="Secre_tail"/>
</dbReference>
<dbReference type="EMBL" id="CP002046">
    <property type="protein sequence ID" value="EAP87129.1"/>
    <property type="molecule type" value="Genomic_DNA"/>
</dbReference>
<keyword evidence="5" id="KW-1185">Reference proteome</keyword>
<dbReference type="KEGG" id="cat:CA2559_00200"/>
<evidence type="ECO:0000313" key="5">
    <source>
        <dbReference type="Proteomes" id="UP000002297"/>
    </source>
</evidence>
<evidence type="ECO:0000313" key="4">
    <source>
        <dbReference type="EMBL" id="EAP87129.1"/>
    </source>
</evidence>
<feature type="domain" description="ASPIC/UnbV" evidence="2">
    <location>
        <begin position="498"/>
        <end position="564"/>
    </location>
</feature>
<dbReference type="InterPro" id="IPR013517">
    <property type="entry name" value="FG-GAP"/>
</dbReference>
<dbReference type="SUPFAM" id="SSF69318">
    <property type="entry name" value="Integrin alpha N-terminal domain"/>
    <property type="match status" value="1"/>
</dbReference>
<reference evidence="4 5" key="1">
    <citation type="journal article" date="2010" name="J. Bacteriol.">
        <title>The complete genome sequence of Croceibacter atlanticus HTCC2559T.</title>
        <authorList>
            <person name="Oh H.M."/>
            <person name="Kang I."/>
            <person name="Ferriera S."/>
            <person name="Giovannoni S.J."/>
            <person name="Cho J.C."/>
        </authorList>
    </citation>
    <scope>NUCLEOTIDE SEQUENCE [LARGE SCALE GENOMIC DNA]</scope>
    <source>
        <strain evidence="5">ATCC BAA-628 / HTCC2559 / KCTC 12090</strain>
    </source>
</reference>
<keyword evidence="1" id="KW-0732">Signal</keyword>
<name>A3U4G2_CROAH</name>
<dbReference type="Pfam" id="PF13517">
    <property type="entry name" value="FG-GAP_3"/>
    <property type="match status" value="2"/>
</dbReference>
<dbReference type="Proteomes" id="UP000002297">
    <property type="component" value="Chromosome"/>
</dbReference>
<evidence type="ECO:0000256" key="1">
    <source>
        <dbReference type="ARBA" id="ARBA00022729"/>
    </source>
</evidence>